<dbReference type="SUPFAM" id="SSF55846">
    <property type="entry name" value="N-acetylmuramoyl-L-alanine amidase-like"/>
    <property type="match status" value="1"/>
</dbReference>
<dbReference type="InterPro" id="IPR036505">
    <property type="entry name" value="Amidase/PGRP_sf"/>
</dbReference>
<dbReference type="InterPro" id="IPR002502">
    <property type="entry name" value="Amidase_domain"/>
</dbReference>
<dbReference type="AlphaFoldDB" id="A0A3E5E3U3"/>
<evidence type="ECO:0000256" key="1">
    <source>
        <dbReference type="ARBA" id="ARBA00007553"/>
    </source>
</evidence>
<dbReference type="Gene3D" id="3.40.80.10">
    <property type="entry name" value="Peptidoglycan recognition protein-like"/>
    <property type="match status" value="1"/>
</dbReference>
<comment type="caution">
    <text evidence="3">The sequence shown here is derived from an EMBL/GenBank/DDBJ whole genome shotgun (WGS) entry which is preliminary data.</text>
</comment>
<evidence type="ECO:0000313" key="4">
    <source>
        <dbReference type="Proteomes" id="UP000283872"/>
    </source>
</evidence>
<dbReference type="PANTHER" id="PTHR11022:SF41">
    <property type="entry name" value="PEPTIDOGLYCAN-RECOGNITION PROTEIN LC-RELATED"/>
    <property type="match status" value="1"/>
</dbReference>
<dbReference type="CDD" id="cd06583">
    <property type="entry name" value="PGRP"/>
    <property type="match status" value="1"/>
</dbReference>
<dbReference type="PANTHER" id="PTHR11022">
    <property type="entry name" value="PEPTIDOGLYCAN RECOGNITION PROTEIN"/>
    <property type="match status" value="1"/>
</dbReference>
<protein>
    <submittedName>
        <fullName evidence="3">N-acetylmuramoyl-L-alanine amidase</fullName>
    </submittedName>
</protein>
<dbReference type="Pfam" id="PF01510">
    <property type="entry name" value="Amidase_2"/>
    <property type="match status" value="1"/>
</dbReference>
<evidence type="ECO:0000259" key="2">
    <source>
        <dbReference type="SMART" id="SM00701"/>
    </source>
</evidence>
<organism evidence="3 4">
    <name type="scientific">Segatella copri</name>
    <dbReference type="NCBI Taxonomy" id="165179"/>
    <lineage>
        <taxon>Bacteria</taxon>
        <taxon>Pseudomonadati</taxon>
        <taxon>Bacteroidota</taxon>
        <taxon>Bacteroidia</taxon>
        <taxon>Bacteroidales</taxon>
        <taxon>Prevotellaceae</taxon>
        <taxon>Segatella</taxon>
    </lineage>
</organism>
<dbReference type="Proteomes" id="UP000283872">
    <property type="component" value="Unassembled WGS sequence"/>
</dbReference>
<dbReference type="RefSeq" id="WP_117586920.1">
    <property type="nucleotide sequence ID" value="NZ_QRVA01000021.1"/>
</dbReference>
<dbReference type="SMART" id="SM00701">
    <property type="entry name" value="PGRP"/>
    <property type="match status" value="1"/>
</dbReference>
<dbReference type="GO" id="GO:0008745">
    <property type="term" value="F:N-acetylmuramoyl-L-alanine amidase activity"/>
    <property type="evidence" value="ECO:0007669"/>
    <property type="project" value="InterPro"/>
</dbReference>
<dbReference type="InterPro" id="IPR015510">
    <property type="entry name" value="PGRP"/>
</dbReference>
<evidence type="ECO:0000313" key="3">
    <source>
        <dbReference type="EMBL" id="RGS14959.1"/>
    </source>
</evidence>
<name>A0A3E5E3U3_9BACT</name>
<proteinExistence type="inferred from homology"/>
<gene>
    <name evidence="3" type="ORF">DWY11_09405</name>
</gene>
<dbReference type="GO" id="GO:0009253">
    <property type="term" value="P:peptidoglycan catabolic process"/>
    <property type="evidence" value="ECO:0007669"/>
    <property type="project" value="InterPro"/>
</dbReference>
<reference evidence="3 4" key="1">
    <citation type="submission" date="2018-08" db="EMBL/GenBank/DDBJ databases">
        <title>A genome reference for cultivated species of the human gut microbiota.</title>
        <authorList>
            <person name="Zou Y."/>
            <person name="Xue W."/>
            <person name="Luo G."/>
        </authorList>
    </citation>
    <scope>NUCLEOTIDE SEQUENCE [LARGE SCALE GENOMIC DNA]</scope>
    <source>
        <strain evidence="3 4">AF24-12</strain>
    </source>
</reference>
<dbReference type="GO" id="GO:0008270">
    <property type="term" value="F:zinc ion binding"/>
    <property type="evidence" value="ECO:0007669"/>
    <property type="project" value="InterPro"/>
</dbReference>
<comment type="similarity">
    <text evidence="1">Belongs to the N-acetylmuramoyl-L-alanine amidase 2 family.</text>
</comment>
<dbReference type="InterPro" id="IPR006619">
    <property type="entry name" value="PGRP_domain_met/bac"/>
</dbReference>
<feature type="domain" description="Peptidoglycan recognition protein family" evidence="2">
    <location>
        <begin position="1"/>
        <end position="119"/>
    </location>
</feature>
<dbReference type="EMBL" id="QRVA01000021">
    <property type="protein sequence ID" value="RGS14959.1"/>
    <property type="molecule type" value="Genomic_DNA"/>
</dbReference>
<sequence length="135" mass="15437">MRKIREIIIHCSATKEGRNFTVADIDRWHRERGMRCIGYHFVIYRDGSIHVGRAIEEVGAHCKGHNSISIGICYIGGLSKKGKPKDTRTRDQKAAMRSLIDQLKEEYPLATIHGHNEFANKACPCFDVKKEWGKK</sequence>
<accession>A0A3E5E3U3</accession>